<dbReference type="InterPro" id="IPR009061">
    <property type="entry name" value="DNA-bd_dom_put_sf"/>
</dbReference>
<reference evidence="6 7" key="1">
    <citation type="submission" date="2020-08" db="EMBL/GenBank/DDBJ databases">
        <title>Genomic Encyclopedia of Type Strains, Phase III (KMG-III): the genomes of soil and plant-associated and newly described type strains.</title>
        <authorList>
            <person name="Whitman W."/>
        </authorList>
    </citation>
    <scope>NUCLEOTIDE SEQUENCE [LARGE SCALE GENOMIC DNA]</scope>
    <source>
        <strain evidence="6 7">CECT 5831</strain>
    </source>
</reference>
<evidence type="ECO:0000313" key="6">
    <source>
        <dbReference type="EMBL" id="MBB3126967.1"/>
    </source>
</evidence>
<evidence type="ECO:0000256" key="4">
    <source>
        <dbReference type="ARBA" id="ARBA00023163"/>
    </source>
</evidence>
<dbReference type="PANTHER" id="PTHR30204:SF69">
    <property type="entry name" value="MERR-FAMILY TRANSCRIPTIONAL REGULATOR"/>
    <property type="match status" value="1"/>
</dbReference>
<accession>A0A839TQE5</accession>
<keyword evidence="4" id="KW-0804">Transcription</keyword>
<evidence type="ECO:0000256" key="2">
    <source>
        <dbReference type="ARBA" id="ARBA00023015"/>
    </source>
</evidence>
<keyword evidence="1" id="KW-0678">Repressor</keyword>
<protein>
    <submittedName>
        <fullName evidence="6">DNA-binding transcriptional MerR regulator</fullName>
    </submittedName>
</protein>
<dbReference type="PRINTS" id="PR00040">
    <property type="entry name" value="HTHMERR"/>
</dbReference>
<dbReference type="GO" id="GO:0003700">
    <property type="term" value="F:DNA-binding transcription factor activity"/>
    <property type="evidence" value="ECO:0007669"/>
    <property type="project" value="InterPro"/>
</dbReference>
<organism evidence="6 7">
    <name type="scientific">Paenibacillus rhizosphaerae</name>
    <dbReference type="NCBI Taxonomy" id="297318"/>
    <lineage>
        <taxon>Bacteria</taxon>
        <taxon>Bacillati</taxon>
        <taxon>Bacillota</taxon>
        <taxon>Bacilli</taxon>
        <taxon>Bacillales</taxon>
        <taxon>Paenibacillaceae</taxon>
        <taxon>Paenibacillus</taxon>
    </lineage>
</organism>
<dbReference type="GO" id="GO:0003677">
    <property type="term" value="F:DNA binding"/>
    <property type="evidence" value="ECO:0007669"/>
    <property type="project" value="UniProtKB-KW"/>
</dbReference>
<dbReference type="AlphaFoldDB" id="A0A839TQE5"/>
<dbReference type="InterPro" id="IPR000551">
    <property type="entry name" value="MerR-type_HTH_dom"/>
</dbReference>
<name>A0A839TQE5_9BACL</name>
<proteinExistence type="predicted"/>
<dbReference type="PANTHER" id="PTHR30204">
    <property type="entry name" value="REDOX-CYCLING DRUG-SENSING TRANSCRIPTIONAL ACTIVATOR SOXR"/>
    <property type="match status" value="1"/>
</dbReference>
<evidence type="ECO:0000256" key="3">
    <source>
        <dbReference type="ARBA" id="ARBA00023125"/>
    </source>
</evidence>
<dbReference type="PROSITE" id="PS50937">
    <property type="entry name" value="HTH_MERR_2"/>
    <property type="match status" value="1"/>
</dbReference>
<dbReference type="Pfam" id="PF13411">
    <property type="entry name" value="MerR_1"/>
    <property type="match status" value="1"/>
</dbReference>
<gene>
    <name evidence="6" type="ORF">FHS19_001621</name>
</gene>
<dbReference type="RefSeq" id="WP_183581021.1">
    <property type="nucleotide sequence ID" value="NZ_JACHXJ010000001.1"/>
</dbReference>
<keyword evidence="3 6" id="KW-0238">DNA-binding</keyword>
<feature type="domain" description="HTH merR-type" evidence="5">
    <location>
        <begin position="2"/>
        <end position="71"/>
    </location>
</feature>
<keyword evidence="2" id="KW-0805">Transcription regulation</keyword>
<evidence type="ECO:0000313" key="7">
    <source>
        <dbReference type="Proteomes" id="UP000517523"/>
    </source>
</evidence>
<evidence type="ECO:0000256" key="1">
    <source>
        <dbReference type="ARBA" id="ARBA00022491"/>
    </source>
</evidence>
<evidence type="ECO:0000259" key="5">
    <source>
        <dbReference type="PROSITE" id="PS50937"/>
    </source>
</evidence>
<sequence length="272" mass="31825">MMYKIGQLAKEAGISIRTLRYYDEMGILTPSFVSDAGYRYYNEDDIMKLHHITTLKQLGFTLGQIRNVLEAETGGSHAEKWTRAIRNQLDLLQDEKHRLELLERRLLTTLRTVELRNDVPVEELVLFIQMLHSREADSASKSIQRNNRVRQFAPDELPIIEKLPKIDEDDPRPDEWIGLLRDIHHHLEEPPDSPASRRLAKRLLTIGEGWFDGREDVLEKYWEWIRPEAGGSERVLGLDEETMAYIDRIVDDYLRHEQEQQTDHGKEGDCIE</sequence>
<dbReference type="SUPFAM" id="SSF46955">
    <property type="entry name" value="Putative DNA-binding domain"/>
    <property type="match status" value="1"/>
</dbReference>
<dbReference type="InterPro" id="IPR047057">
    <property type="entry name" value="MerR_fam"/>
</dbReference>
<dbReference type="SMART" id="SM00422">
    <property type="entry name" value="HTH_MERR"/>
    <property type="match status" value="1"/>
</dbReference>
<comment type="caution">
    <text evidence="6">The sequence shown here is derived from an EMBL/GenBank/DDBJ whole genome shotgun (WGS) entry which is preliminary data.</text>
</comment>
<dbReference type="PROSITE" id="PS00552">
    <property type="entry name" value="HTH_MERR_1"/>
    <property type="match status" value="1"/>
</dbReference>
<dbReference type="Proteomes" id="UP000517523">
    <property type="component" value="Unassembled WGS sequence"/>
</dbReference>
<dbReference type="EMBL" id="JACHXJ010000001">
    <property type="protein sequence ID" value="MBB3126967.1"/>
    <property type="molecule type" value="Genomic_DNA"/>
</dbReference>
<dbReference type="Gene3D" id="1.10.1660.10">
    <property type="match status" value="1"/>
</dbReference>
<dbReference type="CDD" id="cd01106">
    <property type="entry name" value="HTH_TipAL-Mta"/>
    <property type="match status" value="1"/>
</dbReference>